<dbReference type="EMBL" id="LSYS01008075">
    <property type="protein sequence ID" value="OPJ69552.1"/>
    <property type="molecule type" value="Genomic_DNA"/>
</dbReference>
<sequence length="66" mass="7404">MSKIRYSLLGITVFEIPVAEASMKKAMQWLVVASHKGSPVTFFCSSCDRTLYLFTDNKPAAILFEN</sequence>
<evidence type="ECO:0000313" key="1">
    <source>
        <dbReference type="EMBL" id="OPJ69552.1"/>
    </source>
</evidence>
<proteinExistence type="predicted"/>
<comment type="caution">
    <text evidence="1">The sequence shown here is derived from an EMBL/GenBank/DDBJ whole genome shotgun (WGS) entry which is preliminary data.</text>
</comment>
<name>A0A1V4JB29_PATFA</name>
<dbReference type="Proteomes" id="UP000190648">
    <property type="component" value="Unassembled WGS sequence"/>
</dbReference>
<evidence type="ECO:0000313" key="2">
    <source>
        <dbReference type="Proteomes" id="UP000190648"/>
    </source>
</evidence>
<gene>
    <name evidence="1" type="ORF">AV530_012573</name>
</gene>
<keyword evidence="2" id="KW-1185">Reference proteome</keyword>
<dbReference type="AlphaFoldDB" id="A0A1V4JB29"/>
<protein>
    <submittedName>
        <fullName evidence="1">Uncharacterized protein</fullName>
    </submittedName>
</protein>
<reference evidence="1 2" key="1">
    <citation type="submission" date="2016-02" db="EMBL/GenBank/DDBJ databases">
        <title>Band-tailed pigeon sequencing and assembly.</title>
        <authorList>
            <person name="Soares A.E."/>
            <person name="Novak B.J."/>
            <person name="Rice E.S."/>
            <person name="O'Connell B."/>
            <person name="Chang D."/>
            <person name="Weber S."/>
            <person name="Shapiro B."/>
        </authorList>
    </citation>
    <scope>NUCLEOTIDE SEQUENCE [LARGE SCALE GENOMIC DNA]</scope>
    <source>
        <strain evidence="1">BTP2013</strain>
        <tissue evidence="1">Blood</tissue>
    </source>
</reference>
<accession>A0A1V4JB29</accession>
<organism evidence="1 2">
    <name type="scientific">Patagioenas fasciata monilis</name>
    <dbReference type="NCBI Taxonomy" id="372326"/>
    <lineage>
        <taxon>Eukaryota</taxon>
        <taxon>Metazoa</taxon>
        <taxon>Chordata</taxon>
        <taxon>Craniata</taxon>
        <taxon>Vertebrata</taxon>
        <taxon>Euteleostomi</taxon>
        <taxon>Archelosauria</taxon>
        <taxon>Archosauria</taxon>
        <taxon>Dinosauria</taxon>
        <taxon>Saurischia</taxon>
        <taxon>Theropoda</taxon>
        <taxon>Coelurosauria</taxon>
        <taxon>Aves</taxon>
        <taxon>Neognathae</taxon>
        <taxon>Neoaves</taxon>
        <taxon>Columbimorphae</taxon>
        <taxon>Columbiformes</taxon>
        <taxon>Columbidae</taxon>
        <taxon>Patagioenas</taxon>
    </lineage>
</organism>